<dbReference type="Gene3D" id="1.10.260.100">
    <property type="match status" value="1"/>
</dbReference>
<feature type="region of interest" description="Disordered" evidence="5">
    <location>
        <begin position="219"/>
        <end position="266"/>
    </location>
</feature>
<reference evidence="7" key="1">
    <citation type="journal article" date="2021" name="Yeast">
        <title>Identification of proteins responsive to heterologous protein production in thermotolerant methylotrophic yeast Ogataea thermomethanolica TBRC656.</title>
        <authorList>
            <person name="Phithakrotchanakoon C."/>
            <person name="Puseenam A."/>
            <person name="Kruasuwan W."/>
            <person name="Likhitrattanapisal S."/>
            <person name="Phaonakrop N."/>
            <person name="Roytrakul S."/>
            <person name="Ingsriswang S."/>
            <person name="Tanapongpipat S."/>
            <person name="Roongsawang N."/>
        </authorList>
    </citation>
    <scope>NUCLEOTIDE SEQUENCE</scope>
    <source>
        <strain evidence="7">TBRC656</strain>
    </source>
</reference>
<protein>
    <submittedName>
        <fullName evidence="7">Small glutamine-rich tetratricopeptide repeat-containing protein 2</fullName>
    </submittedName>
</protein>
<dbReference type="GO" id="GO:0006620">
    <property type="term" value="P:post-translational protein targeting to endoplasmic reticulum membrane"/>
    <property type="evidence" value="ECO:0007669"/>
    <property type="project" value="TreeGrafter"/>
</dbReference>
<sequence length="334" mass="35963">MPISDQETSILIIDFLKEKLSSGGIPEDNKDSIEFAIESISDAFGIEPSTSEEVLKQKFLSKGLSDLIMVPEIQTSDERTTKSGSQADIDSDRKQKAEALKLEGNRAMAKREFQQAIEKYTAALELLPENAVYLSNRAAAYSSIGEHQNALEDAKKATEVEPTYAKAWSRMGLAKYALGDVEGSMKAYEGGLEVEGETPSDAMKKGYETAKKKYTQQLASSLEASEKKGTPSGEDSEPGQGLPDISNLANMFGGSQAEGNSSGLGGLAGLMNNPQIMQAAQRMMQNPEAMNGLLNNPQLRQMAQNFGLGDGNLDELMNNPMLQNLANQFGGGSN</sequence>
<dbReference type="GO" id="GO:0072380">
    <property type="term" value="C:TRC complex"/>
    <property type="evidence" value="ECO:0007669"/>
    <property type="project" value="TreeGrafter"/>
</dbReference>
<evidence type="ECO:0000256" key="3">
    <source>
        <dbReference type="ARBA" id="ARBA00022803"/>
    </source>
</evidence>
<gene>
    <name evidence="7" type="primary">SGT2</name>
</gene>
<feature type="region of interest" description="Disordered" evidence="5">
    <location>
        <begin position="75"/>
        <end position="94"/>
    </location>
</feature>
<dbReference type="InterPro" id="IPR047150">
    <property type="entry name" value="SGT"/>
</dbReference>
<proteinExistence type="inferred from homology"/>
<feature type="repeat" description="TPR" evidence="4">
    <location>
        <begin position="131"/>
        <end position="164"/>
    </location>
</feature>
<feature type="repeat" description="TPR" evidence="4">
    <location>
        <begin position="97"/>
        <end position="130"/>
    </location>
</feature>
<evidence type="ECO:0000256" key="2">
    <source>
        <dbReference type="ARBA" id="ARBA00022737"/>
    </source>
</evidence>
<dbReference type="FunFam" id="1.25.40.10:FF:000207">
    <property type="entry name" value="Small glutamine-rich tetratricopeptide repeat-containing protein"/>
    <property type="match status" value="1"/>
</dbReference>
<dbReference type="Gene3D" id="1.25.40.10">
    <property type="entry name" value="Tetratricopeptide repeat domain"/>
    <property type="match status" value="1"/>
</dbReference>
<evidence type="ECO:0000313" key="7">
    <source>
        <dbReference type="EMBL" id="BCA90173.1"/>
    </source>
</evidence>
<dbReference type="InterPro" id="IPR032374">
    <property type="entry name" value="SGTA_dimer"/>
</dbReference>
<dbReference type="PROSITE" id="PS50005">
    <property type="entry name" value="TPR"/>
    <property type="match status" value="2"/>
</dbReference>
<evidence type="ECO:0000256" key="1">
    <source>
        <dbReference type="ARBA" id="ARBA00008175"/>
    </source>
</evidence>
<dbReference type="PANTHER" id="PTHR45831">
    <property type="entry name" value="LD24721P"/>
    <property type="match status" value="1"/>
</dbReference>
<dbReference type="AlphaFoldDB" id="A0A7R6ZTW5"/>
<keyword evidence="2" id="KW-0677">Repeat</keyword>
<name>A0A7R6ZTW5_9ASCO</name>
<dbReference type="Pfam" id="PF16546">
    <property type="entry name" value="SGTA_dimer"/>
    <property type="match status" value="1"/>
</dbReference>
<dbReference type="SUPFAM" id="SSF48452">
    <property type="entry name" value="TPR-like"/>
    <property type="match status" value="1"/>
</dbReference>
<dbReference type="Gene3D" id="1.20.5.420">
    <property type="entry name" value="Immunoglobulin FC, subunit C"/>
    <property type="match status" value="1"/>
</dbReference>
<dbReference type="InterPro" id="IPR019734">
    <property type="entry name" value="TPR_rpt"/>
</dbReference>
<evidence type="ECO:0000256" key="4">
    <source>
        <dbReference type="PROSITE-ProRule" id="PRU00339"/>
    </source>
</evidence>
<dbReference type="GO" id="GO:0060090">
    <property type="term" value="F:molecular adaptor activity"/>
    <property type="evidence" value="ECO:0007669"/>
    <property type="project" value="TreeGrafter"/>
</dbReference>
<dbReference type="PANTHER" id="PTHR45831:SF2">
    <property type="entry name" value="LD24721P"/>
    <property type="match status" value="1"/>
</dbReference>
<comment type="similarity">
    <text evidence="1">Belongs to the SGT family.</text>
</comment>
<accession>A0A7R6ZTW5</accession>
<organism evidence="7">
    <name type="scientific">Ogataea thermomethanolica</name>
    <name type="common">nom. inval.</name>
    <dbReference type="NCBI Taxonomy" id="310468"/>
    <lineage>
        <taxon>Eukaryota</taxon>
        <taxon>Fungi</taxon>
        <taxon>Dikarya</taxon>
        <taxon>Ascomycota</taxon>
        <taxon>Saccharomycotina</taxon>
        <taxon>Pichiomycetes</taxon>
        <taxon>Pichiales</taxon>
        <taxon>Pichiaceae</taxon>
        <taxon>Ogataea</taxon>
    </lineage>
</organism>
<dbReference type="SMART" id="SM00028">
    <property type="entry name" value="TPR"/>
    <property type="match status" value="3"/>
</dbReference>
<dbReference type="Pfam" id="PF13181">
    <property type="entry name" value="TPR_8"/>
    <property type="match status" value="1"/>
</dbReference>
<evidence type="ECO:0000256" key="5">
    <source>
        <dbReference type="SAM" id="MobiDB-lite"/>
    </source>
</evidence>
<keyword evidence="3 4" id="KW-0802">TPR repeat</keyword>
<evidence type="ECO:0000259" key="6">
    <source>
        <dbReference type="Pfam" id="PF16546"/>
    </source>
</evidence>
<dbReference type="InterPro" id="IPR011990">
    <property type="entry name" value="TPR-like_helical_dom_sf"/>
</dbReference>
<feature type="domain" description="SGTA homodimerisation" evidence="6">
    <location>
        <begin position="5"/>
        <end position="68"/>
    </location>
</feature>
<dbReference type="EMBL" id="LC527465">
    <property type="protein sequence ID" value="BCA90173.1"/>
    <property type="molecule type" value="Genomic_DNA"/>
</dbReference>
<dbReference type="GO" id="GO:0016020">
    <property type="term" value="C:membrane"/>
    <property type="evidence" value="ECO:0007669"/>
    <property type="project" value="TreeGrafter"/>
</dbReference>